<keyword evidence="2" id="KW-1185">Reference proteome</keyword>
<reference evidence="1 2" key="1">
    <citation type="submission" date="2019-06" db="EMBL/GenBank/DDBJ databases">
        <title>Whole genome shotgun sequence of Cellulomonas uda NBRC 3747.</title>
        <authorList>
            <person name="Hosoyama A."/>
            <person name="Uohara A."/>
            <person name="Ohji S."/>
            <person name="Ichikawa N."/>
        </authorList>
    </citation>
    <scope>NUCLEOTIDE SEQUENCE [LARGE SCALE GENOMIC DNA]</scope>
    <source>
        <strain evidence="1 2">NBRC 3747</strain>
    </source>
</reference>
<evidence type="ECO:0000313" key="2">
    <source>
        <dbReference type="Proteomes" id="UP000315842"/>
    </source>
</evidence>
<sequence>MRPRVTRTAVTDVVVGIELVVVELVVGVELVGVAALAAAPRSTAGAPGPVVGSGVVAGCAAGSCGGRVEFMLGP</sequence>
<accession>A0A4Y3K9Z7</accession>
<organism evidence="1 2">
    <name type="scientific">Cellulomonas uda</name>
    <dbReference type="NCBI Taxonomy" id="1714"/>
    <lineage>
        <taxon>Bacteria</taxon>
        <taxon>Bacillati</taxon>
        <taxon>Actinomycetota</taxon>
        <taxon>Actinomycetes</taxon>
        <taxon>Micrococcales</taxon>
        <taxon>Cellulomonadaceae</taxon>
        <taxon>Cellulomonas</taxon>
    </lineage>
</organism>
<protein>
    <submittedName>
        <fullName evidence="1">Uncharacterized protein</fullName>
    </submittedName>
</protein>
<dbReference type="AlphaFoldDB" id="A0A4Y3K9Z7"/>
<comment type="caution">
    <text evidence="1">The sequence shown here is derived from an EMBL/GenBank/DDBJ whole genome shotgun (WGS) entry which is preliminary data.</text>
</comment>
<evidence type="ECO:0000313" key="1">
    <source>
        <dbReference type="EMBL" id="GEA79798.1"/>
    </source>
</evidence>
<dbReference type="Proteomes" id="UP000315842">
    <property type="component" value="Unassembled WGS sequence"/>
</dbReference>
<gene>
    <name evidence="1" type="ORF">CUD01_02420</name>
</gene>
<proteinExistence type="predicted"/>
<name>A0A4Y3K9Z7_CELUD</name>
<dbReference type="EMBL" id="BJLP01000002">
    <property type="protein sequence ID" value="GEA79798.1"/>
    <property type="molecule type" value="Genomic_DNA"/>
</dbReference>